<dbReference type="Gene3D" id="3.40.720.10">
    <property type="entry name" value="Alkaline Phosphatase, subunit A"/>
    <property type="match status" value="1"/>
</dbReference>
<dbReference type="PROSITE" id="PS51257">
    <property type="entry name" value="PROKAR_LIPOPROTEIN"/>
    <property type="match status" value="1"/>
</dbReference>
<dbReference type="PANTHER" id="PTHR10151">
    <property type="entry name" value="ECTONUCLEOTIDE PYROPHOSPHATASE/PHOSPHODIESTERASE"/>
    <property type="match status" value="1"/>
</dbReference>
<dbReference type="Pfam" id="PF01663">
    <property type="entry name" value="Phosphodiest"/>
    <property type="match status" value="1"/>
</dbReference>
<dbReference type="PANTHER" id="PTHR10151:SF120">
    <property type="entry name" value="BIS(5'-ADENOSYL)-TRIPHOSPHATASE"/>
    <property type="match status" value="1"/>
</dbReference>
<dbReference type="InterPro" id="IPR017850">
    <property type="entry name" value="Alkaline_phosphatase_core_sf"/>
</dbReference>
<proteinExistence type="predicted"/>
<keyword evidence="3" id="KW-1185">Reference proteome</keyword>
<dbReference type="RefSeq" id="WP_174191773.1">
    <property type="nucleotide sequence ID" value="NZ_JABULH010000001.1"/>
</dbReference>
<accession>A0ABX2JGA4</accession>
<feature type="chain" id="PRO_5047308578" evidence="1">
    <location>
        <begin position="19"/>
        <end position="445"/>
    </location>
</feature>
<protein>
    <submittedName>
        <fullName evidence="2">Alkaline phosphatase family protein</fullName>
    </submittedName>
</protein>
<organism evidence="2 3">
    <name type="scientific">Sphingomonas hominis</name>
    <dbReference type="NCBI Taxonomy" id="2741495"/>
    <lineage>
        <taxon>Bacteria</taxon>
        <taxon>Pseudomonadati</taxon>
        <taxon>Pseudomonadota</taxon>
        <taxon>Alphaproteobacteria</taxon>
        <taxon>Sphingomonadales</taxon>
        <taxon>Sphingomonadaceae</taxon>
        <taxon>Sphingomonas</taxon>
    </lineage>
</organism>
<reference evidence="2 3" key="1">
    <citation type="submission" date="2020-06" db="EMBL/GenBank/DDBJ databases">
        <title>Sphingomonas hominis sp. nov., a member of the Sphingomonas, isolated from the hair of a 22-year-old girl.</title>
        <authorList>
            <person name="Zhang D.-F."/>
            <person name="Cui X.-W."/>
        </authorList>
    </citation>
    <scope>NUCLEOTIDE SEQUENCE [LARGE SCALE GENOMIC DNA]</scope>
    <source>
        <strain evidence="2 3">HHU CXW</strain>
    </source>
</reference>
<evidence type="ECO:0000313" key="3">
    <source>
        <dbReference type="Proteomes" id="UP000621447"/>
    </source>
</evidence>
<gene>
    <name evidence="2" type="ORF">HRV97_00605</name>
</gene>
<dbReference type="Gene3D" id="3.30.1360.180">
    <property type="match status" value="1"/>
</dbReference>
<name>A0ABX2JGA4_9SPHN</name>
<feature type="signal peptide" evidence="1">
    <location>
        <begin position="1"/>
        <end position="18"/>
    </location>
</feature>
<keyword evidence="1" id="KW-0732">Signal</keyword>
<dbReference type="SUPFAM" id="SSF53649">
    <property type="entry name" value="Alkaline phosphatase-like"/>
    <property type="match status" value="1"/>
</dbReference>
<sequence>MLRSALPLAALAALGACAYPYTPPALSPLTQPAPPASGAPYTTPAVAPAVQEARAPVTILLSIDGFRPDYLDRGVTPNLSRLAASGVSARMRPSFPSKTFPNHWTIVTGLRPDRHGIVANSFIDPARPGETFTMASDDPFWWNAAEPIWVIAEKAGIRTATMFWPGANVGWGGTRVAGGHGEVTGGTRPSDWQQFNQAVTGEQRVAAVLDWMRRPAATRPRLVTLYFDAVDSAGHAYGPDDARTTQAVAQVDQRVGDLVAGLAALGQPANLVIVADHGMAATSSTRAIALDRIVPPADAQVFEAGPTASLYPAPGREAAVAAALLRPHPHMKCWAKADVPARLHYGANVRVPPFLCLADDGPGGAWTIEKTAPTRAREGGSHGYDNDAPDMRALFIATGPAFVRGKRIGDFDNVAVAPLLRDLLGLPAGAGLDGDDRPFRGVLRR</sequence>
<dbReference type="EMBL" id="JABULH010000001">
    <property type="protein sequence ID" value="NTS63656.1"/>
    <property type="molecule type" value="Genomic_DNA"/>
</dbReference>
<dbReference type="Proteomes" id="UP000621447">
    <property type="component" value="Unassembled WGS sequence"/>
</dbReference>
<dbReference type="InterPro" id="IPR002591">
    <property type="entry name" value="Phosphodiest/P_Trfase"/>
</dbReference>
<dbReference type="CDD" id="cd16018">
    <property type="entry name" value="Enpp"/>
    <property type="match status" value="1"/>
</dbReference>
<evidence type="ECO:0000313" key="2">
    <source>
        <dbReference type="EMBL" id="NTS63656.1"/>
    </source>
</evidence>
<comment type="caution">
    <text evidence="2">The sequence shown here is derived from an EMBL/GenBank/DDBJ whole genome shotgun (WGS) entry which is preliminary data.</text>
</comment>
<evidence type="ECO:0000256" key="1">
    <source>
        <dbReference type="SAM" id="SignalP"/>
    </source>
</evidence>